<dbReference type="PANTHER" id="PTHR43450">
    <property type="entry name" value="ASPARTYL-TRNA SYNTHETASE"/>
    <property type="match status" value="1"/>
</dbReference>
<dbReference type="Pfam" id="PF00152">
    <property type="entry name" value="tRNA-synt_2"/>
    <property type="match status" value="1"/>
</dbReference>
<feature type="region of interest" description="Aspartate" evidence="9">
    <location>
        <begin position="183"/>
        <end position="186"/>
    </location>
</feature>
<evidence type="ECO:0000256" key="9">
    <source>
        <dbReference type="HAMAP-Rule" id="MF_02075"/>
    </source>
</evidence>
<comment type="similarity">
    <text evidence="2 9">Belongs to the class-II aminoacyl-tRNA synthetase family. Type 2 subfamily.</text>
</comment>
<dbReference type="InterPro" id="IPR002312">
    <property type="entry name" value="Asp/Asn-tRNA-synth_IIb"/>
</dbReference>
<organism evidence="11 12">
    <name type="scientific">Breznakiella homolactica</name>
    <dbReference type="NCBI Taxonomy" id="2798577"/>
    <lineage>
        <taxon>Bacteria</taxon>
        <taxon>Pseudomonadati</taxon>
        <taxon>Spirochaetota</taxon>
        <taxon>Spirochaetia</taxon>
        <taxon>Spirochaetales</taxon>
        <taxon>Breznakiellaceae</taxon>
        <taxon>Breznakiella</taxon>
    </lineage>
</organism>
<sequence length="433" mass="48158">MRTLAKDIRPAAERSGDTVEVYGWVHRIRELGGIVFIVLRDRSGLVQLVLEEKPDLTLESVIRVSGIPAVNPKAPGGAEIRVLEYECISRASGDLPYQVNGDVSKTGLETILDHRPLSLRNPKIRAVFAVQSAIIEAFSGYLRDHDFTEIKTSKLIGGGTEGGTGLFTVDYFGRKVYLAQSPQFYKQTMVAAGFERVFEVAPAYRAEKHDTPRHLNEYVSMDVEMGFIESEKDLIELEKGLLAYIFDALNRKNSVDLALWDAPPLDPGSVSRAPTVPYDEALRIAASRGGPGGQAPEKMFDLNPEAERLLCDWAQDEYGIGLVFVNEFPRRSRPFYTYPLDEGRTMSFDALFRGLEITTGGRRQENYQAILEVLPKFGLTSEGLEDYLAIFKYGCPPHGGFAIGCERLTQKILGLASVKEASLFPRDRKRTAP</sequence>
<dbReference type="EC" id="6.1.1.23" evidence="9"/>
<evidence type="ECO:0000256" key="4">
    <source>
        <dbReference type="ARBA" id="ARBA00022598"/>
    </source>
</evidence>
<feature type="binding site" evidence="9">
    <location>
        <position position="161"/>
    </location>
    <ligand>
        <name>L-aspartate</name>
        <dbReference type="ChEBI" id="CHEBI:29991"/>
    </ligand>
</feature>
<gene>
    <name evidence="9 11" type="primary">aspS</name>
    <name evidence="11" type="ORF">JFL75_08325</name>
</gene>
<dbReference type="InterPro" id="IPR004523">
    <property type="entry name" value="Asp-tRNA_synthase_2"/>
</dbReference>
<dbReference type="GO" id="GO:0017101">
    <property type="term" value="C:aminoacyl-tRNA synthetase multienzyme complex"/>
    <property type="evidence" value="ECO:0007669"/>
    <property type="project" value="TreeGrafter"/>
</dbReference>
<keyword evidence="6 9" id="KW-0067">ATP-binding</keyword>
<dbReference type="GO" id="GO:0003723">
    <property type="term" value="F:RNA binding"/>
    <property type="evidence" value="ECO:0007669"/>
    <property type="project" value="TreeGrafter"/>
</dbReference>
<name>A0A7T8BD55_9SPIR</name>
<evidence type="ECO:0000256" key="3">
    <source>
        <dbReference type="ARBA" id="ARBA00022490"/>
    </source>
</evidence>
<comment type="function">
    <text evidence="9">Aspartyl-tRNA synthetase with relaxed tRNA specificity since it is able to aspartylate not only its cognate tRNA(Asp) but also tRNA(Asn). Reaction proceeds in two steps: L-aspartate is first activated by ATP to form Asp-AMP and then transferred to the acceptor end of tRNA(Asp/Asn).</text>
</comment>
<dbReference type="KEGG" id="bhc:JFL75_08325"/>
<dbReference type="GO" id="GO:0050560">
    <property type="term" value="F:aspartate-tRNA(Asn) ligase activity"/>
    <property type="evidence" value="ECO:0007669"/>
    <property type="project" value="UniProtKB-EC"/>
</dbReference>
<evidence type="ECO:0000256" key="1">
    <source>
        <dbReference type="ARBA" id="ARBA00004496"/>
    </source>
</evidence>
<feature type="binding site" evidence="9">
    <location>
        <position position="363"/>
    </location>
    <ligand>
        <name>L-aspartate</name>
        <dbReference type="ChEBI" id="CHEBI:29991"/>
    </ligand>
</feature>
<evidence type="ECO:0000256" key="7">
    <source>
        <dbReference type="ARBA" id="ARBA00022917"/>
    </source>
</evidence>
<feature type="site" description="Important for tRNA non-discrimination" evidence="9">
    <location>
        <position position="75"/>
    </location>
</feature>
<feature type="binding site" evidence="9">
    <location>
        <position position="356"/>
    </location>
    <ligand>
        <name>ATP</name>
        <dbReference type="ChEBI" id="CHEBI:30616"/>
    </ligand>
</feature>
<feature type="binding site" evidence="9">
    <location>
        <begin position="404"/>
        <end position="407"/>
    </location>
    <ligand>
        <name>ATP</name>
        <dbReference type="ChEBI" id="CHEBI:30616"/>
    </ligand>
</feature>
<dbReference type="InterPro" id="IPR004365">
    <property type="entry name" value="NA-bd_OB_tRNA"/>
</dbReference>
<keyword evidence="4 9" id="KW-0436">Ligase</keyword>
<dbReference type="GO" id="GO:0005829">
    <property type="term" value="C:cytosol"/>
    <property type="evidence" value="ECO:0007669"/>
    <property type="project" value="TreeGrafter"/>
</dbReference>
<dbReference type="Gene3D" id="3.30.930.10">
    <property type="entry name" value="Bira Bifunctional Protein, Domain 2"/>
    <property type="match status" value="1"/>
</dbReference>
<keyword evidence="5 9" id="KW-0547">Nucleotide-binding</keyword>
<keyword evidence="3 9" id="KW-0963">Cytoplasm</keyword>
<dbReference type="Proteomes" id="UP000595917">
    <property type="component" value="Chromosome"/>
</dbReference>
<protein>
    <recommendedName>
        <fullName evidence="9">Aspartate--tRNA(Asp/Asn) ligase</fullName>
        <ecNumber evidence="9">6.1.1.23</ecNumber>
    </recommendedName>
    <alternativeName>
        <fullName evidence="9">Aspartyl-tRNA synthetase</fullName>
        <shortName evidence="9">AspRS</shortName>
    </alternativeName>
    <alternativeName>
        <fullName evidence="9">Non-discriminating aspartyl-tRNA synthetase</fullName>
        <shortName evidence="9">ND-AspRS</shortName>
    </alternativeName>
</protein>
<evidence type="ECO:0000256" key="5">
    <source>
        <dbReference type="ARBA" id="ARBA00022741"/>
    </source>
</evidence>
<evidence type="ECO:0000313" key="12">
    <source>
        <dbReference type="Proteomes" id="UP000595917"/>
    </source>
</evidence>
<dbReference type="AlphaFoldDB" id="A0A7T8BD55"/>
<dbReference type="PROSITE" id="PS50862">
    <property type="entry name" value="AA_TRNA_LIGASE_II"/>
    <property type="match status" value="1"/>
</dbReference>
<proteinExistence type="inferred from homology"/>
<dbReference type="GO" id="GO:0005524">
    <property type="term" value="F:ATP binding"/>
    <property type="evidence" value="ECO:0007669"/>
    <property type="project" value="UniProtKB-UniRule"/>
</dbReference>
<comment type="subcellular location">
    <subcellularLocation>
        <location evidence="1 9">Cytoplasm</location>
    </subcellularLocation>
</comment>
<dbReference type="NCBIfam" id="NF003483">
    <property type="entry name" value="PRK05159.1"/>
    <property type="match status" value="1"/>
</dbReference>
<dbReference type="RefSeq" id="WP_215628213.1">
    <property type="nucleotide sequence ID" value="NZ_CP067089.2"/>
</dbReference>
<dbReference type="InterPro" id="IPR006195">
    <property type="entry name" value="aa-tRNA-synth_II"/>
</dbReference>
<feature type="binding site" evidence="9">
    <location>
        <begin position="213"/>
        <end position="215"/>
    </location>
    <ligand>
        <name>ATP</name>
        <dbReference type="ChEBI" id="CHEBI:30616"/>
    </ligand>
</feature>
<dbReference type="SUPFAM" id="SSF50249">
    <property type="entry name" value="Nucleic acid-binding proteins"/>
    <property type="match status" value="1"/>
</dbReference>
<keyword evidence="12" id="KW-1185">Reference proteome</keyword>
<keyword evidence="8 9" id="KW-0030">Aminoacyl-tRNA synthetase</keyword>
<comment type="catalytic activity">
    <reaction evidence="9">
        <text>tRNA(Asx) + L-aspartate + ATP = L-aspartyl-tRNA(Asx) + AMP + diphosphate</text>
        <dbReference type="Rhea" id="RHEA:18349"/>
        <dbReference type="Rhea" id="RHEA-COMP:9710"/>
        <dbReference type="Rhea" id="RHEA-COMP:9711"/>
        <dbReference type="ChEBI" id="CHEBI:29991"/>
        <dbReference type="ChEBI" id="CHEBI:30616"/>
        <dbReference type="ChEBI" id="CHEBI:33019"/>
        <dbReference type="ChEBI" id="CHEBI:78442"/>
        <dbReference type="ChEBI" id="CHEBI:78516"/>
        <dbReference type="ChEBI" id="CHEBI:456215"/>
        <dbReference type="EC" id="6.1.1.23"/>
    </reaction>
</comment>
<dbReference type="PRINTS" id="PR01042">
    <property type="entry name" value="TRNASYNTHASP"/>
</dbReference>
<dbReference type="Pfam" id="PF01336">
    <property type="entry name" value="tRNA_anti-codon"/>
    <property type="match status" value="1"/>
</dbReference>
<evidence type="ECO:0000256" key="2">
    <source>
        <dbReference type="ARBA" id="ARBA00005312"/>
    </source>
</evidence>
<dbReference type="EMBL" id="CP067089">
    <property type="protein sequence ID" value="QQO10908.1"/>
    <property type="molecule type" value="Genomic_DNA"/>
</dbReference>
<comment type="subunit">
    <text evidence="9">Homodimer.</text>
</comment>
<keyword evidence="7 9" id="KW-0648">Protein biosynthesis</keyword>
<dbReference type="GO" id="GO:0006422">
    <property type="term" value="P:aspartyl-tRNA aminoacylation"/>
    <property type="evidence" value="ECO:0007669"/>
    <property type="project" value="UniProtKB-UniRule"/>
</dbReference>
<dbReference type="NCBIfam" id="TIGR00458">
    <property type="entry name" value="aspS_nondisc"/>
    <property type="match status" value="1"/>
</dbReference>
<feature type="binding site" evidence="9">
    <location>
        <position position="205"/>
    </location>
    <ligand>
        <name>L-aspartate</name>
        <dbReference type="ChEBI" id="CHEBI:29991"/>
    </ligand>
</feature>
<dbReference type="InterPro" id="IPR012340">
    <property type="entry name" value="NA-bd_OB-fold"/>
</dbReference>
<dbReference type="SUPFAM" id="SSF55681">
    <property type="entry name" value="Class II aaRS and biotin synthetases"/>
    <property type="match status" value="1"/>
</dbReference>
<evidence type="ECO:0000256" key="8">
    <source>
        <dbReference type="ARBA" id="ARBA00023146"/>
    </source>
</evidence>
<accession>A0A7T8BD55</accession>
<dbReference type="Gene3D" id="2.40.50.140">
    <property type="entry name" value="Nucleic acid-binding proteins"/>
    <property type="match status" value="1"/>
</dbReference>
<dbReference type="InterPro" id="IPR004364">
    <property type="entry name" value="Aa-tRNA-synt_II"/>
</dbReference>
<evidence type="ECO:0000256" key="6">
    <source>
        <dbReference type="ARBA" id="ARBA00022840"/>
    </source>
</evidence>
<feature type="binding site" evidence="9">
    <location>
        <begin position="205"/>
        <end position="207"/>
    </location>
    <ligand>
        <name>ATP</name>
        <dbReference type="ChEBI" id="CHEBI:30616"/>
    </ligand>
</feature>
<dbReference type="PANTHER" id="PTHR43450:SF1">
    <property type="entry name" value="ASPARTATE--TRNA LIGASE, CYTOPLASMIC"/>
    <property type="match status" value="1"/>
</dbReference>
<reference evidence="11" key="1">
    <citation type="submission" date="2021-01" db="EMBL/GenBank/DDBJ databases">
        <title>Description of Breznakiella homolactica.</title>
        <authorList>
            <person name="Song Y."/>
            <person name="Brune A."/>
        </authorList>
    </citation>
    <scope>NUCLEOTIDE SEQUENCE</scope>
    <source>
        <strain evidence="11">RmG30</strain>
    </source>
</reference>
<dbReference type="InterPro" id="IPR045864">
    <property type="entry name" value="aa-tRNA-synth_II/BPL/LPL"/>
</dbReference>
<feature type="binding site" evidence="9">
    <location>
        <position position="359"/>
    </location>
    <ligand>
        <name>L-aspartate</name>
        <dbReference type="ChEBI" id="CHEBI:29991"/>
    </ligand>
</feature>
<dbReference type="HAMAP" id="MF_02075">
    <property type="entry name" value="Asp_tRNA_synth_type2"/>
    <property type="match status" value="1"/>
</dbReference>
<feature type="domain" description="Aminoacyl-transfer RNA synthetases class-II family profile" evidence="10">
    <location>
        <begin position="128"/>
        <end position="433"/>
    </location>
</feature>
<evidence type="ECO:0000259" key="10">
    <source>
        <dbReference type="PROSITE" id="PS50862"/>
    </source>
</evidence>
<dbReference type="GO" id="GO:0004815">
    <property type="term" value="F:aspartate-tRNA ligase activity"/>
    <property type="evidence" value="ECO:0007669"/>
    <property type="project" value="UniProtKB-UniRule"/>
</dbReference>
<evidence type="ECO:0000313" key="11">
    <source>
        <dbReference type="EMBL" id="QQO10908.1"/>
    </source>
</evidence>